<evidence type="ECO:0000313" key="1">
    <source>
        <dbReference type="EMBL" id="PAV04797.1"/>
    </source>
</evidence>
<accession>A0A2A2H5Z4</accession>
<evidence type="ECO:0000313" key="2">
    <source>
        <dbReference type="Proteomes" id="UP000217784"/>
    </source>
</evidence>
<dbReference type="RefSeq" id="WP_069582299.1">
    <property type="nucleotide sequence ID" value="NZ_LMVM01000012.1"/>
</dbReference>
<organism evidence="1 2">
    <name type="scientific">Methanobacterium bryantii</name>
    <dbReference type="NCBI Taxonomy" id="2161"/>
    <lineage>
        <taxon>Archaea</taxon>
        <taxon>Methanobacteriati</taxon>
        <taxon>Methanobacteriota</taxon>
        <taxon>Methanomada group</taxon>
        <taxon>Methanobacteria</taxon>
        <taxon>Methanobacteriales</taxon>
        <taxon>Methanobacteriaceae</taxon>
        <taxon>Methanobacterium</taxon>
    </lineage>
</organism>
<keyword evidence="2" id="KW-1185">Reference proteome</keyword>
<dbReference type="AlphaFoldDB" id="A0A2A2H5Z4"/>
<comment type="caution">
    <text evidence="1">The sequence shown here is derived from an EMBL/GenBank/DDBJ whole genome shotgun (WGS) entry which is preliminary data.</text>
</comment>
<reference evidence="1 2" key="1">
    <citation type="journal article" date="2017" name="BMC Genomics">
        <title>Genomic analysis of methanogenic archaea reveals a shift towards energy conservation.</title>
        <authorList>
            <person name="Gilmore S.P."/>
            <person name="Henske J.K."/>
            <person name="Sexton J.A."/>
            <person name="Solomon K.V."/>
            <person name="Seppala S."/>
            <person name="Yoo J.I."/>
            <person name="Huyett L.M."/>
            <person name="Pressman A."/>
            <person name="Cogan J.Z."/>
            <person name="Kivenson V."/>
            <person name="Peng X."/>
            <person name="Tan Y."/>
            <person name="Valentine D.L."/>
            <person name="O'Malley M.A."/>
        </authorList>
    </citation>
    <scope>NUCLEOTIDE SEQUENCE [LARGE SCALE GENOMIC DNA]</scope>
    <source>
        <strain evidence="1 2">M.o.H.</strain>
    </source>
</reference>
<gene>
    <name evidence="1" type="ORF">ASJ80_10820</name>
</gene>
<dbReference type="Proteomes" id="UP000217784">
    <property type="component" value="Unassembled WGS sequence"/>
</dbReference>
<dbReference type="EMBL" id="LMVM01000012">
    <property type="protein sequence ID" value="PAV04797.1"/>
    <property type="molecule type" value="Genomic_DNA"/>
</dbReference>
<name>A0A2A2H5Z4_METBR</name>
<sequence length="107" mass="12346">MTYVNKTVGTKVTSNEYEKITQLVEAGIYLSNSDFAREAIRDKLRSIEIIKIPEDVDYETAKKEVLGYYEKYQQAYEDEVADDLELDLKLVMQITEELAKEGRLGEV</sequence>
<proteinExistence type="predicted"/>
<protein>
    <submittedName>
        <fullName evidence="1">Uncharacterized protein</fullName>
    </submittedName>
</protein>